<comment type="similarity">
    <text evidence="3">Belongs to the RNase E/G family. RNase G subfamily.</text>
</comment>
<keyword evidence="13" id="KW-0378">Hydrolase</keyword>
<keyword evidence="12" id="KW-0255">Endonuclease</keyword>
<dbReference type="GO" id="GO:0008033">
    <property type="term" value="P:tRNA processing"/>
    <property type="evidence" value="ECO:0007669"/>
    <property type="project" value="UniProtKB-KW"/>
</dbReference>
<dbReference type="RefSeq" id="WP_094043400.1">
    <property type="nucleotide sequence ID" value="NZ_NKHD01000004.1"/>
</dbReference>
<keyword evidence="10" id="KW-0479">Metal-binding</keyword>
<dbReference type="EMBL" id="NKHD01000004">
    <property type="protein sequence ID" value="OXT09283.1"/>
    <property type="molecule type" value="Genomic_DNA"/>
</dbReference>
<evidence type="ECO:0000256" key="10">
    <source>
        <dbReference type="ARBA" id="ARBA00022723"/>
    </source>
</evidence>
<dbReference type="GO" id="GO:0004519">
    <property type="term" value="F:endonuclease activity"/>
    <property type="evidence" value="ECO:0007669"/>
    <property type="project" value="UniProtKB-KW"/>
</dbReference>
<dbReference type="SUPFAM" id="SSF50249">
    <property type="entry name" value="Nucleic acid-binding proteins"/>
    <property type="match status" value="1"/>
</dbReference>
<dbReference type="PANTHER" id="PTHR30001:SF0">
    <property type="entry name" value="RIBONUCLEASE G"/>
    <property type="match status" value="1"/>
</dbReference>
<evidence type="ECO:0000313" key="17">
    <source>
        <dbReference type="EMBL" id="OXT09283.1"/>
    </source>
</evidence>
<evidence type="ECO:0000256" key="14">
    <source>
        <dbReference type="ARBA" id="ARBA00022842"/>
    </source>
</evidence>
<evidence type="ECO:0000256" key="8">
    <source>
        <dbReference type="ARBA" id="ARBA00022694"/>
    </source>
</evidence>
<feature type="domain" description="S1 motif" evidence="16">
    <location>
        <begin position="38"/>
        <end position="119"/>
    </location>
</feature>
<evidence type="ECO:0000256" key="1">
    <source>
        <dbReference type="ARBA" id="ARBA00001946"/>
    </source>
</evidence>
<keyword evidence="9" id="KW-0540">Nuclease</keyword>
<keyword evidence="6" id="KW-0698">rRNA processing</keyword>
<dbReference type="GO" id="GO:0046872">
    <property type="term" value="F:metal ion binding"/>
    <property type="evidence" value="ECO:0007669"/>
    <property type="project" value="UniProtKB-KW"/>
</dbReference>
<keyword evidence="11" id="KW-0699">rRNA-binding</keyword>
<dbReference type="GO" id="GO:0019843">
    <property type="term" value="F:rRNA binding"/>
    <property type="evidence" value="ECO:0007669"/>
    <property type="project" value="UniProtKB-KW"/>
</dbReference>
<dbReference type="GO" id="GO:0000049">
    <property type="term" value="F:tRNA binding"/>
    <property type="evidence" value="ECO:0007669"/>
    <property type="project" value="UniProtKB-KW"/>
</dbReference>
<dbReference type="Gene3D" id="3.40.1260.20">
    <property type="entry name" value="Ribonuclease E, catalytic domain"/>
    <property type="match status" value="1"/>
</dbReference>
<keyword evidence="15" id="KW-0694">RNA-binding</keyword>
<dbReference type="InterPro" id="IPR012340">
    <property type="entry name" value="NA-bd_OB-fold"/>
</dbReference>
<dbReference type="GO" id="GO:0004540">
    <property type="term" value="F:RNA nuclease activity"/>
    <property type="evidence" value="ECO:0007669"/>
    <property type="project" value="InterPro"/>
</dbReference>
<evidence type="ECO:0000256" key="3">
    <source>
        <dbReference type="ARBA" id="ARBA00005663"/>
    </source>
</evidence>
<reference evidence="17 18" key="1">
    <citation type="submission" date="2017-06" db="EMBL/GenBank/DDBJ databases">
        <title>Isolation and characterization of a thermophilic and butanogenic Thermoanaerobacterium thermosaccharolyticum M5 capable of efficient degradation of hemicellulose.</title>
        <authorList>
            <person name="Xin F."/>
            <person name="Jiang Y."/>
        </authorList>
    </citation>
    <scope>NUCLEOTIDE SEQUENCE [LARGE SCALE GENOMIC DNA]</scope>
    <source>
        <strain evidence="17 18">M5</strain>
    </source>
</reference>
<evidence type="ECO:0000256" key="4">
    <source>
        <dbReference type="ARBA" id="ARBA00017719"/>
    </source>
</evidence>
<comment type="subcellular location">
    <subcellularLocation>
        <location evidence="2">Cytoplasm</location>
    </subcellularLocation>
</comment>
<name>A0A231VLZ9_THETR</name>
<dbReference type="InterPro" id="IPR019307">
    <property type="entry name" value="RNA-bd_AU-1/RNase_E/G"/>
</dbReference>
<comment type="cofactor">
    <cofactor evidence="1">
        <name>Mg(2+)</name>
        <dbReference type="ChEBI" id="CHEBI:18420"/>
    </cofactor>
</comment>
<dbReference type="Pfam" id="PF10150">
    <property type="entry name" value="RNase_E_G"/>
    <property type="match status" value="1"/>
</dbReference>
<dbReference type="InterPro" id="IPR003029">
    <property type="entry name" value="S1_domain"/>
</dbReference>
<dbReference type="Proteomes" id="UP000215301">
    <property type="component" value="Unassembled WGS sequence"/>
</dbReference>
<organism evidence="17 18">
    <name type="scientific">Thermoanaerobacterium thermosaccharolyticum</name>
    <name type="common">Clostridium thermosaccharolyticum</name>
    <dbReference type="NCBI Taxonomy" id="1517"/>
    <lineage>
        <taxon>Bacteria</taxon>
        <taxon>Bacillati</taxon>
        <taxon>Bacillota</taxon>
        <taxon>Clostridia</taxon>
        <taxon>Thermoanaerobacterales</taxon>
        <taxon>Thermoanaerobacteraceae</taxon>
        <taxon>Thermoanaerobacterium</taxon>
    </lineage>
</organism>
<evidence type="ECO:0000256" key="15">
    <source>
        <dbReference type="ARBA" id="ARBA00022884"/>
    </source>
</evidence>
<dbReference type="InterPro" id="IPR004659">
    <property type="entry name" value="RNase_E/G"/>
</dbReference>
<dbReference type="CDD" id="cd04453">
    <property type="entry name" value="S1_RNase_E"/>
    <property type="match status" value="1"/>
</dbReference>
<keyword evidence="7" id="KW-0820">tRNA-binding</keyword>
<gene>
    <name evidence="17" type="ORF">CE561_01165</name>
</gene>
<evidence type="ECO:0000256" key="9">
    <source>
        <dbReference type="ARBA" id="ARBA00022722"/>
    </source>
</evidence>
<comment type="caution">
    <text evidence="17">The sequence shown here is derived from an EMBL/GenBank/DDBJ whole genome shotgun (WGS) entry which is preliminary data.</text>
</comment>
<keyword evidence="5" id="KW-0963">Cytoplasm</keyword>
<dbReference type="AlphaFoldDB" id="A0A231VLZ9"/>
<evidence type="ECO:0000256" key="12">
    <source>
        <dbReference type="ARBA" id="ARBA00022759"/>
    </source>
</evidence>
<keyword evidence="8" id="KW-0819">tRNA processing</keyword>
<proteinExistence type="inferred from homology"/>
<evidence type="ECO:0000256" key="7">
    <source>
        <dbReference type="ARBA" id="ARBA00022555"/>
    </source>
</evidence>
<evidence type="ECO:0000259" key="16">
    <source>
        <dbReference type="PROSITE" id="PS50126"/>
    </source>
</evidence>
<sequence length="479" mass="54896">MKRILFDISNKFDQVAYLEDGTLVEYHVEYSDNRSIVGNIYKGKVKNTIKGMQSAFIDIGIGKNAYLFISDVNKKGKADENCSITKLIKPGQDIIVQVSKDSIGLKNPKVTTNISLPGKYVVLLPETDYIGISHRIEDEKKRLELLNIAKSIAKRVKPDNLGIIIRTAAQYVNEVEFEKDILDLCYLYDEIIKKYKYANSPELIYEEENFIVKYIRDLSSFMVDEIVINDVEQYEKTLDYIKKQGQNISIKYEEGDLISLYGIEKQVERLLGKKVWLKSGGFIIIDKTEALTVIDVNTGKYVGKSSLQETILKTNIEAAKEIALQLRLRDIGGIIVIDFIDMDNESDRQKLLSVFEESLKSDRSKCSVLGFTHLGLVEMTRKRVRSNVSEYLQDKCECCKGTGYVMSNNMLVLKIKRTIERILRNTNTKKIKITSNRRILNLISQNDLKKSYKEKFGAEINTVLNDKLDIDEFLVDYEL</sequence>
<evidence type="ECO:0000313" key="18">
    <source>
        <dbReference type="Proteomes" id="UP000215301"/>
    </source>
</evidence>
<dbReference type="GO" id="GO:0006364">
    <property type="term" value="P:rRNA processing"/>
    <property type="evidence" value="ECO:0007669"/>
    <property type="project" value="UniProtKB-KW"/>
</dbReference>
<evidence type="ECO:0000256" key="11">
    <source>
        <dbReference type="ARBA" id="ARBA00022730"/>
    </source>
</evidence>
<dbReference type="NCBIfam" id="TIGR00757">
    <property type="entry name" value="RNaseEG"/>
    <property type="match status" value="1"/>
</dbReference>
<dbReference type="Pfam" id="PF20833">
    <property type="entry name" value="RNase_E_G_Thio"/>
    <property type="match status" value="1"/>
</dbReference>
<dbReference type="PROSITE" id="PS50126">
    <property type="entry name" value="S1"/>
    <property type="match status" value="1"/>
</dbReference>
<keyword evidence="14" id="KW-0460">Magnesium</keyword>
<dbReference type="InterPro" id="IPR048583">
    <property type="entry name" value="RNase_E_G_thioredoxin-like"/>
</dbReference>
<dbReference type="PANTHER" id="PTHR30001">
    <property type="entry name" value="RIBONUCLEASE"/>
    <property type="match status" value="1"/>
</dbReference>
<dbReference type="SMART" id="SM00316">
    <property type="entry name" value="S1"/>
    <property type="match status" value="1"/>
</dbReference>
<protein>
    <recommendedName>
        <fullName evidence="4">Ribonuclease G</fullName>
    </recommendedName>
</protein>
<dbReference type="Gene3D" id="2.40.50.140">
    <property type="entry name" value="Nucleic acid-binding proteins"/>
    <property type="match status" value="1"/>
</dbReference>
<accession>A0A231VLZ9</accession>
<evidence type="ECO:0000256" key="5">
    <source>
        <dbReference type="ARBA" id="ARBA00022490"/>
    </source>
</evidence>
<evidence type="ECO:0000256" key="13">
    <source>
        <dbReference type="ARBA" id="ARBA00022801"/>
    </source>
</evidence>
<dbReference type="GO" id="GO:0016787">
    <property type="term" value="F:hydrolase activity"/>
    <property type="evidence" value="ECO:0007669"/>
    <property type="project" value="UniProtKB-KW"/>
</dbReference>
<dbReference type="GO" id="GO:0005737">
    <property type="term" value="C:cytoplasm"/>
    <property type="evidence" value="ECO:0007669"/>
    <property type="project" value="UniProtKB-SubCell"/>
</dbReference>
<evidence type="ECO:0000256" key="2">
    <source>
        <dbReference type="ARBA" id="ARBA00004496"/>
    </source>
</evidence>
<evidence type="ECO:0000256" key="6">
    <source>
        <dbReference type="ARBA" id="ARBA00022552"/>
    </source>
</evidence>